<evidence type="ECO:0000256" key="1">
    <source>
        <dbReference type="SAM" id="MobiDB-lite"/>
    </source>
</evidence>
<dbReference type="AlphaFoldDB" id="D0KWY9"/>
<dbReference type="InterPro" id="IPR036249">
    <property type="entry name" value="Thioredoxin-like_sf"/>
</dbReference>
<dbReference type="STRING" id="555778.Hneap_2299"/>
<proteinExistence type="predicted"/>
<protein>
    <recommendedName>
        <fullName evidence="5">Thioredoxin-like fold domain-containing protein</fullName>
    </recommendedName>
</protein>
<feature type="chain" id="PRO_5003010776" description="Thioredoxin-like fold domain-containing protein" evidence="2">
    <location>
        <begin position="25"/>
        <end position="399"/>
    </location>
</feature>
<dbReference type="EMBL" id="CP001801">
    <property type="protein sequence ID" value="ACX97109.1"/>
    <property type="molecule type" value="Genomic_DNA"/>
</dbReference>
<feature type="signal peptide" evidence="2">
    <location>
        <begin position="1"/>
        <end position="24"/>
    </location>
</feature>
<dbReference type="Gene3D" id="3.40.30.10">
    <property type="entry name" value="Glutaredoxin"/>
    <property type="match status" value="1"/>
</dbReference>
<name>D0KWY9_HALNC</name>
<dbReference type="eggNOG" id="COG1651">
    <property type="taxonomic scope" value="Bacteria"/>
</dbReference>
<dbReference type="HOGENOM" id="CLU_690322_0_0_6"/>
<gene>
    <name evidence="3" type="ordered locus">Hneap_2299</name>
</gene>
<organism evidence="3 4">
    <name type="scientific">Halothiobacillus neapolitanus (strain ATCC 23641 / DSM 15147 / CIP 104769 / NCIMB 8539 / c2)</name>
    <name type="common">Thiobacillus neapolitanus</name>
    <dbReference type="NCBI Taxonomy" id="555778"/>
    <lineage>
        <taxon>Bacteria</taxon>
        <taxon>Pseudomonadati</taxon>
        <taxon>Pseudomonadota</taxon>
        <taxon>Gammaproteobacteria</taxon>
        <taxon>Chromatiales</taxon>
        <taxon>Halothiobacillaceae</taxon>
        <taxon>Halothiobacillus</taxon>
    </lineage>
</organism>
<feature type="region of interest" description="Disordered" evidence="1">
    <location>
        <begin position="194"/>
        <end position="220"/>
    </location>
</feature>
<reference evidence="3 4" key="1">
    <citation type="submission" date="2009-10" db="EMBL/GenBank/DDBJ databases">
        <title>Complete sequence of Halothiobacillus neapolitanus c2.</title>
        <authorList>
            <consortium name="US DOE Joint Genome Institute"/>
            <person name="Lucas S."/>
            <person name="Copeland A."/>
            <person name="Lapidus A."/>
            <person name="Glavina del Rio T."/>
            <person name="Tice H."/>
            <person name="Bruce D."/>
            <person name="Goodwin L."/>
            <person name="Pitluck S."/>
            <person name="Davenport K."/>
            <person name="Brettin T."/>
            <person name="Detter J.C."/>
            <person name="Han C."/>
            <person name="Tapia R."/>
            <person name="Larimer F."/>
            <person name="Land M."/>
            <person name="Hauser L."/>
            <person name="Kyrpides N."/>
            <person name="Mikhailova N."/>
            <person name="Kerfeld C."/>
            <person name="Cannon G."/>
            <person name="Heinhort S."/>
        </authorList>
    </citation>
    <scope>NUCLEOTIDE SEQUENCE [LARGE SCALE GENOMIC DNA]</scope>
    <source>
        <strain evidence="4">ATCC 23641 / c2</strain>
    </source>
</reference>
<sequence length="399" mass="43773">MNMRIRLVTVNLLFASAAFSNCYAATKHASKNDFIPPGKWVVVTPGYSSKLDDVDGSFYCVPKGNQAPDPIRLAAEIASSGSTGDYRWVGECKILKYAAQAHGFSAKLACSQTSERSGIKTSGPLLVKGEYNKPNEYIVTIRDPGQPPDPAADTTNYRKISDTCTLNPRLTIVGPKTSIAQPLNPFLDVLSGLPEGTETNIPSAEPDASTPAKSETQVWPSPDEHVNWAAMQSFWERSMKLPGIDTGPADSPKHMLVYFDPNCPVCAQQWEQLIPYLDSVRIHWIPIAYFDKDSLSRAAALLTAAHPAQALLQNERAYDQKSHKGGYPIPSHIPSWALRAVQSNTREAERILGQIATPTLGFELEPGKKYYRFTGLMDATSIRTAVHELGHAPEPSHKR</sequence>
<dbReference type="OrthoDB" id="5298214at2"/>
<dbReference type="RefSeq" id="WP_012825140.1">
    <property type="nucleotide sequence ID" value="NC_013422.1"/>
</dbReference>
<keyword evidence="2" id="KW-0732">Signal</keyword>
<accession>D0KWY9</accession>
<evidence type="ECO:0008006" key="5">
    <source>
        <dbReference type="Google" id="ProtNLM"/>
    </source>
</evidence>
<dbReference type="KEGG" id="hna:Hneap_2299"/>
<dbReference type="Proteomes" id="UP000009102">
    <property type="component" value="Chromosome"/>
</dbReference>
<evidence type="ECO:0000313" key="4">
    <source>
        <dbReference type="Proteomes" id="UP000009102"/>
    </source>
</evidence>
<dbReference type="SUPFAM" id="SSF52833">
    <property type="entry name" value="Thioredoxin-like"/>
    <property type="match status" value="1"/>
</dbReference>
<keyword evidence="4" id="KW-1185">Reference proteome</keyword>
<evidence type="ECO:0000256" key="2">
    <source>
        <dbReference type="SAM" id="SignalP"/>
    </source>
</evidence>
<evidence type="ECO:0000313" key="3">
    <source>
        <dbReference type="EMBL" id="ACX97109.1"/>
    </source>
</evidence>